<dbReference type="EMBL" id="JAQJZL010000012">
    <property type="protein sequence ID" value="KAJ6034090.1"/>
    <property type="molecule type" value="Genomic_DNA"/>
</dbReference>
<dbReference type="AlphaFoldDB" id="A0AAD6N925"/>
<accession>A0AAD6N925</accession>
<dbReference type="Proteomes" id="UP001219568">
    <property type="component" value="Unassembled WGS sequence"/>
</dbReference>
<reference evidence="3" key="2">
    <citation type="submission" date="2023-01" db="EMBL/GenBank/DDBJ databases">
        <authorList>
            <person name="Petersen C."/>
        </authorList>
    </citation>
    <scope>NUCLEOTIDE SEQUENCE</scope>
    <source>
        <strain evidence="3">IBT 15450</strain>
    </source>
</reference>
<name>A0AAD6N925_PENCN</name>
<comment type="caution">
    <text evidence="3">The sequence shown here is derived from an EMBL/GenBank/DDBJ whole genome shotgun (WGS) entry which is preliminary data.</text>
</comment>
<gene>
    <name evidence="3" type="ORF">N7460_007294</name>
    <name evidence="2" type="ORF">N7460_009907</name>
</gene>
<proteinExistence type="predicted"/>
<reference evidence="3" key="1">
    <citation type="journal article" date="2023" name="IMA Fungus">
        <title>Comparative genomic study of the Penicillium genus elucidates a diverse pangenome and 15 lateral gene transfer events.</title>
        <authorList>
            <person name="Petersen C."/>
            <person name="Sorensen T."/>
            <person name="Nielsen M.R."/>
            <person name="Sondergaard T.E."/>
            <person name="Sorensen J.L."/>
            <person name="Fitzpatrick D.A."/>
            <person name="Frisvad J.C."/>
            <person name="Nielsen K.L."/>
        </authorList>
    </citation>
    <scope>NUCLEOTIDE SEQUENCE</scope>
    <source>
        <strain evidence="3">IBT 15450</strain>
    </source>
</reference>
<keyword evidence="4" id="KW-1185">Reference proteome</keyword>
<evidence type="ECO:0000256" key="1">
    <source>
        <dbReference type="SAM" id="MobiDB-lite"/>
    </source>
</evidence>
<evidence type="ECO:0000313" key="3">
    <source>
        <dbReference type="EMBL" id="KAJ6039262.1"/>
    </source>
</evidence>
<feature type="region of interest" description="Disordered" evidence="1">
    <location>
        <begin position="53"/>
        <end position="72"/>
    </location>
</feature>
<sequence length="155" mass="17210">MVKYYFYRGMLPENQQRLRDLIALAYQTARDRKLYPKAILIRDLWPMSLETSLTSTGRSNEHSSTSQGGIHKPDPLGWHVTLCFKDDVQLASNTHVASHGYVKGKGDLTFLQATHSGAKPDSHLKSNGKPVWPSEMELDVAPEIGYGHFPSAGSG</sequence>
<dbReference type="EMBL" id="JAQJZL010000006">
    <property type="protein sequence ID" value="KAJ6039262.1"/>
    <property type="molecule type" value="Genomic_DNA"/>
</dbReference>
<organism evidence="3 4">
    <name type="scientific">Penicillium canescens</name>
    <dbReference type="NCBI Taxonomy" id="5083"/>
    <lineage>
        <taxon>Eukaryota</taxon>
        <taxon>Fungi</taxon>
        <taxon>Dikarya</taxon>
        <taxon>Ascomycota</taxon>
        <taxon>Pezizomycotina</taxon>
        <taxon>Eurotiomycetes</taxon>
        <taxon>Eurotiomycetidae</taxon>
        <taxon>Eurotiales</taxon>
        <taxon>Aspergillaceae</taxon>
        <taxon>Penicillium</taxon>
    </lineage>
</organism>
<evidence type="ECO:0000313" key="2">
    <source>
        <dbReference type="EMBL" id="KAJ6034090.1"/>
    </source>
</evidence>
<protein>
    <submittedName>
        <fullName evidence="3">Uncharacterized protein</fullName>
    </submittedName>
</protein>
<evidence type="ECO:0000313" key="4">
    <source>
        <dbReference type="Proteomes" id="UP001219568"/>
    </source>
</evidence>
<feature type="compositionally biased region" description="Polar residues" evidence="1">
    <location>
        <begin position="53"/>
        <end position="68"/>
    </location>
</feature>